<dbReference type="SUPFAM" id="SSF46785">
    <property type="entry name" value="Winged helix' DNA-binding domain"/>
    <property type="match status" value="1"/>
</dbReference>
<dbReference type="PROSITE" id="PS50949">
    <property type="entry name" value="HTH_GNTR"/>
    <property type="match status" value="1"/>
</dbReference>
<dbReference type="Proteomes" id="UP000550729">
    <property type="component" value="Unassembled WGS sequence"/>
</dbReference>
<keyword evidence="6" id="KW-1185">Reference proteome</keyword>
<dbReference type="RefSeq" id="WP_170197544.1">
    <property type="nucleotide sequence ID" value="NZ_JABBNB010000048.1"/>
</dbReference>
<dbReference type="InterPro" id="IPR036390">
    <property type="entry name" value="WH_DNA-bd_sf"/>
</dbReference>
<dbReference type="EMBL" id="JABBNB010000048">
    <property type="protein sequence ID" value="NMO05042.1"/>
    <property type="molecule type" value="Genomic_DNA"/>
</dbReference>
<protein>
    <submittedName>
        <fullName evidence="5">GntR family transcriptional regulator</fullName>
    </submittedName>
</protein>
<dbReference type="GO" id="GO:0003677">
    <property type="term" value="F:DNA binding"/>
    <property type="evidence" value="ECO:0007669"/>
    <property type="project" value="UniProtKB-KW"/>
</dbReference>
<organism evidence="5 6">
    <name type="scientific">Gordonia asplenii</name>
    <dbReference type="NCBI Taxonomy" id="2725283"/>
    <lineage>
        <taxon>Bacteria</taxon>
        <taxon>Bacillati</taxon>
        <taxon>Actinomycetota</taxon>
        <taxon>Actinomycetes</taxon>
        <taxon>Mycobacteriales</taxon>
        <taxon>Gordoniaceae</taxon>
        <taxon>Gordonia</taxon>
    </lineage>
</organism>
<sequence>MAIRQTRSDIVYGALRADILAGRRLPGERLKFPELGKTYDVSVSVLREALTKLAGEGVVTAEPHLGYAVTELSVDALEELTDARLALECLVFARSVEQGDLQWESKIVAAHHVMEGTRYLAEGTQCVTDEWALAHSQFHDALLDGCANRRLFGMATALRSEAELYRRWSQPLGAEHDRDLVTEHRELLDAALSRDAARASVLLADHIAHTTRLLREASTHLHDSPTA</sequence>
<dbReference type="InterPro" id="IPR036388">
    <property type="entry name" value="WH-like_DNA-bd_sf"/>
</dbReference>
<dbReference type="Gene3D" id="1.10.10.10">
    <property type="entry name" value="Winged helix-like DNA-binding domain superfamily/Winged helix DNA-binding domain"/>
    <property type="match status" value="1"/>
</dbReference>
<keyword evidence="2" id="KW-0238">DNA-binding</keyword>
<dbReference type="SMART" id="SM00345">
    <property type="entry name" value="HTH_GNTR"/>
    <property type="match status" value="1"/>
</dbReference>
<evidence type="ECO:0000313" key="5">
    <source>
        <dbReference type="EMBL" id="NMO05042.1"/>
    </source>
</evidence>
<dbReference type="AlphaFoldDB" id="A0A848L3N6"/>
<name>A0A848L3N6_9ACTN</name>
<dbReference type="Gene3D" id="1.20.120.530">
    <property type="entry name" value="GntR ligand-binding domain-like"/>
    <property type="match status" value="1"/>
</dbReference>
<dbReference type="PANTHER" id="PTHR43537">
    <property type="entry name" value="TRANSCRIPTIONAL REGULATOR, GNTR FAMILY"/>
    <property type="match status" value="1"/>
</dbReference>
<gene>
    <name evidence="5" type="ORF">HH308_27860</name>
</gene>
<keyword evidence="1" id="KW-0805">Transcription regulation</keyword>
<dbReference type="SUPFAM" id="SSF48008">
    <property type="entry name" value="GntR ligand-binding domain-like"/>
    <property type="match status" value="1"/>
</dbReference>
<accession>A0A848L3N6</accession>
<dbReference type="InterPro" id="IPR011711">
    <property type="entry name" value="GntR_C"/>
</dbReference>
<evidence type="ECO:0000256" key="2">
    <source>
        <dbReference type="ARBA" id="ARBA00023125"/>
    </source>
</evidence>
<proteinExistence type="predicted"/>
<evidence type="ECO:0000256" key="3">
    <source>
        <dbReference type="ARBA" id="ARBA00023163"/>
    </source>
</evidence>
<dbReference type="PANTHER" id="PTHR43537:SF20">
    <property type="entry name" value="HTH-TYPE TRANSCRIPTIONAL REPRESSOR GLAR"/>
    <property type="match status" value="1"/>
</dbReference>
<evidence type="ECO:0000313" key="6">
    <source>
        <dbReference type="Proteomes" id="UP000550729"/>
    </source>
</evidence>
<evidence type="ECO:0000259" key="4">
    <source>
        <dbReference type="PROSITE" id="PS50949"/>
    </source>
</evidence>
<dbReference type="Pfam" id="PF00392">
    <property type="entry name" value="GntR"/>
    <property type="match status" value="1"/>
</dbReference>
<comment type="caution">
    <text evidence="5">The sequence shown here is derived from an EMBL/GenBank/DDBJ whole genome shotgun (WGS) entry which is preliminary data.</text>
</comment>
<feature type="domain" description="HTH gntR-type" evidence="4">
    <location>
        <begin position="5"/>
        <end position="72"/>
    </location>
</feature>
<dbReference type="Pfam" id="PF07729">
    <property type="entry name" value="FCD"/>
    <property type="match status" value="1"/>
</dbReference>
<reference evidence="5 6" key="1">
    <citation type="submission" date="2020-04" db="EMBL/GenBank/DDBJ databases">
        <title>Gordonia sp. nov. TBRC 11910.</title>
        <authorList>
            <person name="Suriyachadkun C."/>
        </authorList>
    </citation>
    <scope>NUCLEOTIDE SEQUENCE [LARGE SCALE GENOMIC DNA]</scope>
    <source>
        <strain evidence="5 6">TBRC 11910</strain>
    </source>
</reference>
<keyword evidence="3" id="KW-0804">Transcription</keyword>
<dbReference type="InterPro" id="IPR000524">
    <property type="entry name" value="Tscrpt_reg_HTH_GntR"/>
</dbReference>
<dbReference type="InterPro" id="IPR008920">
    <property type="entry name" value="TF_FadR/GntR_C"/>
</dbReference>
<dbReference type="SMART" id="SM00895">
    <property type="entry name" value="FCD"/>
    <property type="match status" value="1"/>
</dbReference>
<evidence type="ECO:0000256" key="1">
    <source>
        <dbReference type="ARBA" id="ARBA00023015"/>
    </source>
</evidence>
<dbReference type="GO" id="GO:0003700">
    <property type="term" value="F:DNA-binding transcription factor activity"/>
    <property type="evidence" value="ECO:0007669"/>
    <property type="project" value="InterPro"/>
</dbReference>